<protein>
    <submittedName>
        <fullName evidence="2">SRPBCC domain-containing protein</fullName>
    </submittedName>
</protein>
<dbReference type="SUPFAM" id="SSF55961">
    <property type="entry name" value="Bet v1-like"/>
    <property type="match status" value="1"/>
</dbReference>
<name>A0A518RDK5_9SPHN</name>
<proteinExistence type="predicted"/>
<evidence type="ECO:0000256" key="1">
    <source>
        <dbReference type="SAM" id="SignalP"/>
    </source>
</evidence>
<dbReference type="CDD" id="cd07814">
    <property type="entry name" value="SRPBCC_CalC_Aha1-like"/>
    <property type="match status" value="1"/>
</dbReference>
<sequence>MMRFGICAALAGLLLCPPAAAEVTKSDPGGFVSTHTLTIAAPPEKLWDTIATPALWWSKDHSYSGDSANISWDTRPGGCWCETLEGGAVEHGRTLYAVRGKALRIAGAFGPLQSGAVNATMTFALKPEGQGTALTVTYVVGGYHPAGLATFATAVDGVIGAQMPGLKAAAEHAD</sequence>
<reference evidence="2 3" key="1">
    <citation type="submission" date="2019-07" db="EMBL/GenBank/DDBJ databases">
        <title>Sphingomonas alkalisoli sp. nov., isolated from rhizosphere soil of Suaedae salsa.</title>
        <authorList>
            <person name="Zhang H."/>
            <person name="Xu L."/>
            <person name="Zhang J.-X."/>
            <person name="Sun J.-Q."/>
        </authorList>
    </citation>
    <scope>NUCLEOTIDE SEQUENCE [LARGE SCALE GENOMIC DNA]</scope>
    <source>
        <strain evidence="2 3">XS-10</strain>
    </source>
</reference>
<keyword evidence="3" id="KW-1185">Reference proteome</keyword>
<feature type="signal peptide" evidence="1">
    <location>
        <begin position="1"/>
        <end position="21"/>
    </location>
</feature>
<dbReference type="KEGG" id="ssua:FPZ54_05625"/>
<keyword evidence="1" id="KW-0732">Signal</keyword>
<organism evidence="2 3">
    <name type="scientific">Sphingomonas suaedae</name>
    <dbReference type="NCBI Taxonomy" id="2599297"/>
    <lineage>
        <taxon>Bacteria</taxon>
        <taxon>Pseudomonadati</taxon>
        <taxon>Pseudomonadota</taxon>
        <taxon>Alphaproteobacteria</taxon>
        <taxon>Sphingomonadales</taxon>
        <taxon>Sphingomonadaceae</taxon>
        <taxon>Sphingomonas</taxon>
    </lineage>
</organism>
<dbReference type="InterPro" id="IPR023393">
    <property type="entry name" value="START-like_dom_sf"/>
</dbReference>
<dbReference type="Proteomes" id="UP000318055">
    <property type="component" value="Chromosome"/>
</dbReference>
<evidence type="ECO:0000313" key="3">
    <source>
        <dbReference type="Proteomes" id="UP000318055"/>
    </source>
</evidence>
<dbReference type="OrthoDB" id="5735475at2"/>
<dbReference type="Gene3D" id="3.30.530.20">
    <property type="match status" value="1"/>
</dbReference>
<dbReference type="InterPro" id="IPR019587">
    <property type="entry name" value="Polyketide_cyclase/dehydratase"/>
</dbReference>
<accession>A0A518RDK5</accession>
<dbReference type="RefSeq" id="WP_145845615.1">
    <property type="nucleotide sequence ID" value="NZ_CP042239.1"/>
</dbReference>
<feature type="chain" id="PRO_5021739142" evidence="1">
    <location>
        <begin position="22"/>
        <end position="174"/>
    </location>
</feature>
<dbReference type="AlphaFoldDB" id="A0A518RDK5"/>
<evidence type="ECO:0000313" key="2">
    <source>
        <dbReference type="EMBL" id="QDX25550.1"/>
    </source>
</evidence>
<dbReference type="EMBL" id="CP042239">
    <property type="protein sequence ID" value="QDX25550.1"/>
    <property type="molecule type" value="Genomic_DNA"/>
</dbReference>
<dbReference type="Pfam" id="PF10604">
    <property type="entry name" value="Polyketide_cyc2"/>
    <property type="match status" value="1"/>
</dbReference>
<gene>
    <name evidence="2" type="ORF">FPZ54_05625</name>
</gene>